<protein>
    <submittedName>
        <fullName evidence="1">Uncharacterized protein</fullName>
    </submittedName>
</protein>
<comment type="caution">
    <text evidence="1">The sequence shown here is derived from an EMBL/GenBank/DDBJ whole genome shotgun (WGS) entry which is preliminary data.</text>
</comment>
<dbReference type="PANTHER" id="PTHR33845">
    <property type="entry name" value="C2H2-TYPE DOMAIN-CONTAINING PROTEIN"/>
    <property type="match status" value="1"/>
</dbReference>
<organism evidence="1 2">
    <name type="scientific">Pristionchus fissidentatus</name>
    <dbReference type="NCBI Taxonomy" id="1538716"/>
    <lineage>
        <taxon>Eukaryota</taxon>
        <taxon>Metazoa</taxon>
        <taxon>Ecdysozoa</taxon>
        <taxon>Nematoda</taxon>
        <taxon>Chromadorea</taxon>
        <taxon>Rhabditida</taxon>
        <taxon>Rhabditina</taxon>
        <taxon>Diplogasteromorpha</taxon>
        <taxon>Diplogasteroidea</taxon>
        <taxon>Neodiplogasteridae</taxon>
        <taxon>Pristionchus</taxon>
    </lineage>
</organism>
<evidence type="ECO:0000313" key="1">
    <source>
        <dbReference type="EMBL" id="GMT22689.1"/>
    </source>
</evidence>
<dbReference type="PANTHER" id="PTHR33845:SF1">
    <property type="entry name" value="C2H2-TYPE DOMAIN-CONTAINING PROTEIN"/>
    <property type="match status" value="1"/>
</dbReference>
<proteinExistence type="predicted"/>
<reference evidence="1" key="1">
    <citation type="submission" date="2023-10" db="EMBL/GenBank/DDBJ databases">
        <title>Genome assembly of Pristionchus species.</title>
        <authorList>
            <person name="Yoshida K."/>
            <person name="Sommer R.J."/>
        </authorList>
    </citation>
    <scope>NUCLEOTIDE SEQUENCE</scope>
    <source>
        <strain evidence="1">RS5133</strain>
    </source>
</reference>
<sequence>MESRFSDFCRSFALSDPHEPAFRVDNPEHKNLRRNEKCKKMDVAIQVMSGLVHKLAANKELSVDVRRKMGRNEEAMEIYKERIKDMKAHYMRLTHMHYTKQSILEDLADNHAILYLDYAPRWNPNGQKKGVSWHVIHAIAKVSGRRVAHYWVHIMKDSEQTSSVVVQILVAALKDLHRMGIAGVHLQSHTAGYYRCEETLFSMNSVSEKTGVQVKSWNFDEEDTAVSPTDRIIAVVQRKMRRYKHEVVTAQDMFDAIVEPRLLGGLSVHLMSAAKEEKSTVDVDDVTDDLSDFAFDE</sequence>
<dbReference type="EMBL" id="BTSY01000004">
    <property type="protein sequence ID" value="GMT22689.1"/>
    <property type="molecule type" value="Genomic_DNA"/>
</dbReference>
<accession>A0AAV5VY86</accession>
<gene>
    <name evidence="1" type="ORF">PFISCL1PPCAC_13986</name>
</gene>
<keyword evidence="2" id="KW-1185">Reference proteome</keyword>
<name>A0AAV5VY86_9BILA</name>
<dbReference type="AlphaFoldDB" id="A0AAV5VY86"/>
<evidence type="ECO:0000313" key="2">
    <source>
        <dbReference type="Proteomes" id="UP001432322"/>
    </source>
</evidence>
<dbReference type="Proteomes" id="UP001432322">
    <property type="component" value="Unassembled WGS sequence"/>
</dbReference>